<comment type="caution">
    <text evidence="5">The sequence shown here is derived from an EMBL/GenBank/DDBJ whole genome shotgun (WGS) entry which is preliminary data.</text>
</comment>
<dbReference type="EMBL" id="JAMTCK010000007">
    <property type="protein sequence ID" value="MCP2166406.1"/>
    <property type="molecule type" value="Genomic_DNA"/>
</dbReference>
<reference evidence="5" key="1">
    <citation type="submission" date="2022-06" db="EMBL/GenBank/DDBJ databases">
        <title>Genomic Encyclopedia of Archaeal and Bacterial Type Strains, Phase II (KMG-II): from individual species to whole genera.</title>
        <authorList>
            <person name="Goeker M."/>
        </authorList>
    </citation>
    <scope>NUCLEOTIDE SEQUENCE</scope>
    <source>
        <strain evidence="5">DSM 43935</strain>
    </source>
</reference>
<comment type="similarity">
    <text evidence="1">Belongs to the LytR/CpsA/Psr (LCP) family.</text>
</comment>
<evidence type="ECO:0000313" key="6">
    <source>
        <dbReference type="Proteomes" id="UP001206128"/>
    </source>
</evidence>
<organism evidence="5 6">
    <name type="scientific">Goodfellowiella coeruleoviolacea</name>
    <dbReference type="NCBI Taxonomy" id="334858"/>
    <lineage>
        <taxon>Bacteria</taxon>
        <taxon>Bacillati</taxon>
        <taxon>Actinomycetota</taxon>
        <taxon>Actinomycetes</taxon>
        <taxon>Pseudonocardiales</taxon>
        <taxon>Pseudonocardiaceae</taxon>
        <taxon>Goodfellowiella</taxon>
    </lineage>
</organism>
<proteinExistence type="inferred from homology"/>
<name>A0AAE3GDQ3_9PSEU</name>
<dbReference type="Gene3D" id="3.40.630.190">
    <property type="entry name" value="LCP protein"/>
    <property type="match status" value="1"/>
</dbReference>
<evidence type="ECO:0000259" key="4">
    <source>
        <dbReference type="Pfam" id="PF03816"/>
    </source>
</evidence>
<dbReference type="Proteomes" id="UP001206128">
    <property type="component" value="Unassembled WGS sequence"/>
</dbReference>
<dbReference type="InterPro" id="IPR050922">
    <property type="entry name" value="LytR/CpsA/Psr_CW_biosynth"/>
</dbReference>
<feature type="transmembrane region" description="Helical" evidence="3">
    <location>
        <begin position="32"/>
        <end position="51"/>
    </location>
</feature>
<evidence type="ECO:0000313" key="5">
    <source>
        <dbReference type="EMBL" id="MCP2166406.1"/>
    </source>
</evidence>
<protein>
    <submittedName>
        <fullName evidence="5">Transcriptional attenuator, LytR family</fullName>
    </submittedName>
</protein>
<sequence>MVNRSGTAAAGYHQQPAGAGPARRRRRSRGKVVLTVLVVLLLLLVGLWFYVDSSLKRVTALADYPDRPAAGAGTNWLLVGSDARDGLSEEEKAELATGSAAGHRTDTIMIMHIPDGSGNPILVSLPRDSYVSIPGHDKNKINAAFAIGGPPLLARTVEQATGLRMDHYVEIGFGGFANVVDDVGGVEMCLDEPMKDPKAGIDLPAGCQELNGAQALGFVRTRAFQSGDLERVQNQRKFLSALLHKATSAAVLANPFRSLPLAFDLSDAISVGDDDHLHNLAGLAFALGGGMDTATAPVGGFDQVSGAGSVVVWNQAKAKQLFGALRDGTPVPADLVQQPAG</sequence>
<feature type="region of interest" description="Disordered" evidence="2">
    <location>
        <begin position="1"/>
        <end position="25"/>
    </location>
</feature>
<dbReference type="AlphaFoldDB" id="A0AAE3GDQ3"/>
<accession>A0AAE3GDQ3</accession>
<keyword evidence="3" id="KW-1133">Transmembrane helix</keyword>
<evidence type="ECO:0000256" key="3">
    <source>
        <dbReference type="SAM" id="Phobius"/>
    </source>
</evidence>
<keyword evidence="6" id="KW-1185">Reference proteome</keyword>
<gene>
    <name evidence="5" type="ORF">LX83_003274</name>
</gene>
<dbReference type="NCBIfam" id="TIGR00350">
    <property type="entry name" value="lytR_cpsA_psr"/>
    <property type="match status" value="1"/>
</dbReference>
<evidence type="ECO:0000256" key="1">
    <source>
        <dbReference type="ARBA" id="ARBA00006068"/>
    </source>
</evidence>
<dbReference type="PANTHER" id="PTHR33392:SF6">
    <property type="entry name" value="POLYISOPRENYL-TEICHOIC ACID--PEPTIDOGLYCAN TEICHOIC ACID TRANSFERASE TAGU"/>
    <property type="match status" value="1"/>
</dbReference>
<feature type="domain" description="Cell envelope-related transcriptional attenuator" evidence="4">
    <location>
        <begin position="104"/>
        <end position="247"/>
    </location>
</feature>
<dbReference type="Pfam" id="PF03816">
    <property type="entry name" value="LytR_cpsA_psr"/>
    <property type="match status" value="1"/>
</dbReference>
<evidence type="ECO:0000256" key="2">
    <source>
        <dbReference type="SAM" id="MobiDB-lite"/>
    </source>
</evidence>
<dbReference type="InterPro" id="IPR004474">
    <property type="entry name" value="LytR_CpsA_psr"/>
</dbReference>
<keyword evidence="3" id="KW-0472">Membrane</keyword>
<keyword evidence="3" id="KW-0812">Transmembrane</keyword>
<dbReference type="PANTHER" id="PTHR33392">
    <property type="entry name" value="POLYISOPRENYL-TEICHOIC ACID--PEPTIDOGLYCAN TEICHOIC ACID TRANSFERASE TAGU"/>
    <property type="match status" value="1"/>
</dbReference>